<proteinExistence type="predicted"/>
<dbReference type="PANTHER" id="PTHR16017:SF0">
    <property type="entry name" value="WD REPEAT-CONTAINING PROTEIN 70"/>
    <property type="match status" value="1"/>
</dbReference>
<dbReference type="PROSITE" id="PS50294">
    <property type="entry name" value="WD_REPEATS_REGION"/>
    <property type="match status" value="1"/>
</dbReference>
<dbReference type="EMBL" id="CAXAMM010022570">
    <property type="protein sequence ID" value="CAK9052240.1"/>
    <property type="molecule type" value="Genomic_DNA"/>
</dbReference>
<accession>A0ABP0ML22</accession>
<reference evidence="1 3" key="1">
    <citation type="submission" date="2024-02" db="EMBL/GenBank/DDBJ databases">
        <authorList>
            <person name="Chen Y."/>
            <person name="Shah S."/>
            <person name="Dougan E. K."/>
            <person name="Thang M."/>
            <person name="Chan C."/>
        </authorList>
    </citation>
    <scope>NUCLEOTIDE SEQUENCE [LARGE SCALE GENOMIC DNA]</scope>
</reference>
<protein>
    <submittedName>
        <fullName evidence="1">Gastrulation defective protein 1 homolog</fullName>
    </submittedName>
</protein>
<dbReference type="InterPro" id="IPR001680">
    <property type="entry name" value="WD40_rpt"/>
</dbReference>
<gene>
    <name evidence="1" type="ORF">SCF082_LOCUS28569</name>
    <name evidence="2" type="ORF">SCF082_LOCUS28609</name>
</gene>
<evidence type="ECO:0000313" key="1">
    <source>
        <dbReference type="EMBL" id="CAK9052168.1"/>
    </source>
</evidence>
<dbReference type="SUPFAM" id="SSF117289">
    <property type="entry name" value="Nucleoporin domain"/>
    <property type="match status" value="1"/>
</dbReference>
<evidence type="ECO:0000313" key="2">
    <source>
        <dbReference type="EMBL" id="CAK9052240.1"/>
    </source>
</evidence>
<dbReference type="SMART" id="SM00320">
    <property type="entry name" value="WD40"/>
    <property type="match status" value="2"/>
</dbReference>
<name>A0ABP0ML22_9DINO</name>
<sequence length="193" mass="21057">MYVRQMEHTKGHTQTLTDGMWHPFRTELFLTAALDGTMRMWDMTADPVGMDQQLPCVHVLKTVDKRNVCVGGGSGKQGGLFPTCCCYSPTDAKKIVAGCSDGSVQLFFDKAGQRYCSPVHVLAASGSPAGGLVWGASEFGLRLDWRISHSSLGCGPKDDSVVTSMSQQLWVMEFPLVILVPGFLRELESIIKV</sequence>
<dbReference type="Proteomes" id="UP001642464">
    <property type="component" value="Unassembled WGS sequence"/>
</dbReference>
<dbReference type="PROSITE" id="PS50082">
    <property type="entry name" value="WD_REPEATS_2"/>
    <property type="match status" value="1"/>
</dbReference>
<evidence type="ECO:0000313" key="3">
    <source>
        <dbReference type="Proteomes" id="UP001642464"/>
    </source>
</evidence>
<keyword evidence="3" id="KW-1185">Reference proteome</keyword>
<dbReference type="PANTHER" id="PTHR16017">
    <property type="entry name" value="GASTRULATION DEFECTIVE PROTEIN 1-RELATED"/>
    <property type="match status" value="1"/>
</dbReference>
<dbReference type="Pfam" id="PF00400">
    <property type="entry name" value="WD40"/>
    <property type="match status" value="2"/>
</dbReference>
<comment type="caution">
    <text evidence="1">The sequence shown here is derived from an EMBL/GenBank/DDBJ whole genome shotgun (WGS) entry which is preliminary data.</text>
</comment>
<dbReference type="Gene3D" id="2.130.10.10">
    <property type="entry name" value="YVTN repeat-like/Quinoprotein amine dehydrogenase"/>
    <property type="match status" value="1"/>
</dbReference>
<organism evidence="1 3">
    <name type="scientific">Durusdinium trenchii</name>
    <dbReference type="NCBI Taxonomy" id="1381693"/>
    <lineage>
        <taxon>Eukaryota</taxon>
        <taxon>Sar</taxon>
        <taxon>Alveolata</taxon>
        <taxon>Dinophyceae</taxon>
        <taxon>Suessiales</taxon>
        <taxon>Symbiodiniaceae</taxon>
        <taxon>Durusdinium</taxon>
    </lineage>
</organism>
<dbReference type="EMBL" id="CAXAMM010022536">
    <property type="protein sequence ID" value="CAK9052168.1"/>
    <property type="molecule type" value="Genomic_DNA"/>
</dbReference>
<dbReference type="InterPro" id="IPR015943">
    <property type="entry name" value="WD40/YVTN_repeat-like_dom_sf"/>
</dbReference>
<dbReference type="InterPro" id="IPR051858">
    <property type="entry name" value="WD_repeat_GAD-1"/>
</dbReference>